<dbReference type="SUPFAM" id="SSF46946">
    <property type="entry name" value="S13-like H2TH domain"/>
    <property type="match status" value="1"/>
</dbReference>
<dbReference type="GO" id="GO:0003684">
    <property type="term" value="F:damaged DNA binding"/>
    <property type="evidence" value="ECO:0007669"/>
    <property type="project" value="InterPro"/>
</dbReference>
<dbReference type="EMBL" id="CADCSZ010000076">
    <property type="protein sequence ID" value="CAA9231485.1"/>
    <property type="molecule type" value="Genomic_DNA"/>
</dbReference>
<dbReference type="GO" id="GO:0008270">
    <property type="term" value="F:zinc ion binding"/>
    <property type="evidence" value="ECO:0007669"/>
    <property type="project" value="UniProtKB-KW"/>
</dbReference>
<dbReference type="SMART" id="SM01232">
    <property type="entry name" value="H2TH"/>
    <property type="match status" value="1"/>
</dbReference>
<evidence type="ECO:0000256" key="9">
    <source>
        <dbReference type="ARBA" id="ARBA00023204"/>
    </source>
</evidence>
<dbReference type="SUPFAM" id="SSF57716">
    <property type="entry name" value="Glucocorticoid receptor-like (DNA-binding domain)"/>
    <property type="match status" value="1"/>
</dbReference>
<evidence type="ECO:0000256" key="4">
    <source>
        <dbReference type="ARBA" id="ARBA00022763"/>
    </source>
</evidence>
<dbReference type="GO" id="GO:0140078">
    <property type="term" value="F:class I DNA-(apurinic or apyrimidinic site) endonuclease activity"/>
    <property type="evidence" value="ECO:0007669"/>
    <property type="project" value="UniProtKB-EC"/>
</dbReference>
<dbReference type="PROSITE" id="PS01242">
    <property type="entry name" value="ZF_FPG_1"/>
    <property type="match status" value="1"/>
</dbReference>
<dbReference type="InterPro" id="IPR044090">
    <property type="entry name" value="Nei2_N"/>
</dbReference>
<evidence type="ECO:0000259" key="15">
    <source>
        <dbReference type="PROSITE" id="PS51066"/>
    </source>
</evidence>
<dbReference type="InterPro" id="IPR010979">
    <property type="entry name" value="Ribosomal_uS13-like_H2TH"/>
</dbReference>
<keyword evidence="11" id="KW-0511">Multifunctional enzyme</keyword>
<evidence type="ECO:0000256" key="11">
    <source>
        <dbReference type="ARBA" id="ARBA00023268"/>
    </source>
</evidence>
<accession>A0A6J4HSD3</accession>
<dbReference type="GO" id="GO:0000703">
    <property type="term" value="F:oxidized pyrimidine nucleobase lesion DNA N-glycosylase activity"/>
    <property type="evidence" value="ECO:0007669"/>
    <property type="project" value="TreeGrafter"/>
</dbReference>
<dbReference type="Pfam" id="PF01149">
    <property type="entry name" value="Fapy_DNA_glyco"/>
    <property type="match status" value="1"/>
</dbReference>
<protein>
    <recommendedName>
        <fullName evidence="2">DNA-(apurinic or apyrimidinic site) lyase</fullName>
        <ecNumber evidence="2">4.2.99.18</ecNumber>
    </recommendedName>
</protein>
<comment type="similarity">
    <text evidence="1">Belongs to the FPG family.</text>
</comment>
<feature type="domain" description="FPG-type" evidence="15">
    <location>
        <begin position="222"/>
        <end position="258"/>
    </location>
</feature>
<proteinExistence type="inferred from homology"/>
<dbReference type="PROSITE" id="PS51066">
    <property type="entry name" value="ZF_FPG_2"/>
    <property type="match status" value="1"/>
</dbReference>
<keyword evidence="9" id="KW-0234">DNA repair</keyword>
<dbReference type="SUPFAM" id="SSF81624">
    <property type="entry name" value="N-terminal domain of MutM-like DNA repair proteins"/>
    <property type="match status" value="1"/>
</dbReference>
<keyword evidence="12 17" id="KW-0326">Glycosidase</keyword>
<evidence type="ECO:0000256" key="1">
    <source>
        <dbReference type="ARBA" id="ARBA00009409"/>
    </source>
</evidence>
<keyword evidence="3" id="KW-0479">Metal-binding</keyword>
<evidence type="ECO:0000256" key="10">
    <source>
        <dbReference type="ARBA" id="ARBA00023239"/>
    </source>
</evidence>
<keyword evidence="5 14" id="KW-0863">Zinc-finger</keyword>
<dbReference type="InterPro" id="IPR035937">
    <property type="entry name" value="FPG_N"/>
</dbReference>
<dbReference type="InterPro" id="IPR012319">
    <property type="entry name" value="FPG_cat"/>
</dbReference>
<dbReference type="GO" id="GO:0006284">
    <property type="term" value="P:base-excision repair"/>
    <property type="evidence" value="ECO:0007669"/>
    <property type="project" value="InterPro"/>
</dbReference>
<evidence type="ECO:0000256" key="12">
    <source>
        <dbReference type="ARBA" id="ARBA00023295"/>
    </source>
</evidence>
<evidence type="ECO:0000256" key="2">
    <source>
        <dbReference type="ARBA" id="ARBA00012720"/>
    </source>
</evidence>
<evidence type="ECO:0000256" key="8">
    <source>
        <dbReference type="ARBA" id="ARBA00023125"/>
    </source>
</evidence>
<keyword evidence="8" id="KW-0238">DNA-binding</keyword>
<gene>
    <name evidence="17" type="ORF">AVDCRST_MAG76-1337</name>
</gene>
<dbReference type="PROSITE" id="PS51068">
    <property type="entry name" value="FPG_CAT"/>
    <property type="match status" value="1"/>
</dbReference>
<reference evidence="17" key="1">
    <citation type="submission" date="2020-02" db="EMBL/GenBank/DDBJ databases">
        <authorList>
            <person name="Meier V. D."/>
        </authorList>
    </citation>
    <scope>NUCLEOTIDE SEQUENCE</scope>
    <source>
        <strain evidence="17">AVDCRST_MAG76</strain>
    </source>
</reference>
<dbReference type="Pfam" id="PF06831">
    <property type="entry name" value="H2TH"/>
    <property type="match status" value="1"/>
</dbReference>
<dbReference type="Gene3D" id="3.20.190.10">
    <property type="entry name" value="MutM-like, N-terminal"/>
    <property type="match status" value="1"/>
</dbReference>
<feature type="domain" description="Formamidopyrimidine-DNA glycosylase catalytic" evidence="16">
    <location>
        <begin position="2"/>
        <end position="122"/>
    </location>
</feature>
<dbReference type="Gene3D" id="1.10.8.50">
    <property type="match status" value="1"/>
</dbReference>
<name>A0A6J4HSD3_9ACTN</name>
<comment type="catalytic activity">
    <reaction evidence="13">
        <text>2'-deoxyribonucleotide-(2'-deoxyribose 5'-phosphate)-2'-deoxyribonucleotide-DNA = a 3'-end 2'-deoxyribonucleotide-(2,3-dehydro-2,3-deoxyribose 5'-phosphate)-DNA + a 5'-end 5'-phospho-2'-deoxyribonucleoside-DNA + H(+)</text>
        <dbReference type="Rhea" id="RHEA:66592"/>
        <dbReference type="Rhea" id="RHEA-COMP:13180"/>
        <dbReference type="Rhea" id="RHEA-COMP:16897"/>
        <dbReference type="Rhea" id="RHEA-COMP:17067"/>
        <dbReference type="ChEBI" id="CHEBI:15378"/>
        <dbReference type="ChEBI" id="CHEBI:136412"/>
        <dbReference type="ChEBI" id="CHEBI:157695"/>
        <dbReference type="ChEBI" id="CHEBI:167181"/>
        <dbReference type="EC" id="4.2.99.18"/>
    </reaction>
</comment>
<dbReference type="InterPro" id="IPR015887">
    <property type="entry name" value="DNA_glyclase_Znf_dom_DNA_BS"/>
</dbReference>
<dbReference type="CDD" id="cd08971">
    <property type="entry name" value="AcNei2_N"/>
    <property type="match status" value="1"/>
</dbReference>
<evidence type="ECO:0000256" key="5">
    <source>
        <dbReference type="ARBA" id="ARBA00022771"/>
    </source>
</evidence>
<evidence type="ECO:0000256" key="14">
    <source>
        <dbReference type="PROSITE-ProRule" id="PRU00391"/>
    </source>
</evidence>
<sequence>MPEGDTIFRTGTSLRRWLEGREVTAGRGAGLERVVGATVAAIETRGKHLLIRFSSGFVLHSHMRMSGSWHVYPRGGPWQRPAAQARAVLECGDRVAVCFNAPVVELLRDHEERVHRTLTRLGPDVLASTFDLDEVVRRADGRPATMAVGELLLDQGVVAGLGNVYRCEALFLERLDPWAPRALVGADEVRRLVTLAQQLIRANARMEGPPGRDVGSGPARLYVHGRTGRPCRRCATTIHSARLGFQARSVFWCPTCQPARRSKLDGPA</sequence>
<dbReference type="PANTHER" id="PTHR42697:SF1">
    <property type="entry name" value="ENDONUCLEASE 8"/>
    <property type="match status" value="1"/>
</dbReference>
<keyword evidence="4" id="KW-0227">DNA damage</keyword>
<keyword evidence="7" id="KW-0862">Zinc</keyword>
<evidence type="ECO:0000259" key="16">
    <source>
        <dbReference type="PROSITE" id="PS51068"/>
    </source>
</evidence>
<evidence type="ECO:0000256" key="7">
    <source>
        <dbReference type="ARBA" id="ARBA00022833"/>
    </source>
</evidence>
<keyword evidence="6 17" id="KW-0378">Hydrolase</keyword>
<dbReference type="AlphaFoldDB" id="A0A6J4HSD3"/>
<dbReference type="SMART" id="SM00898">
    <property type="entry name" value="Fapy_DNA_glyco"/>
    <property type="match status" value="1"/>
</dbReference>
<evidence type="ECO:0000256" key="3">
    <source>
        <dbReference type="ARBA" id="ARBA00022723"/>
    </source>
</evidence>
<organism evidence="17">
    <name type="scientific">uncultured Acidimicrobiales bacterium</name>
    <dbReference type="NCBI Taxonomy" id="310071"/>
    <lineage>
        <taxon>Bacteria</taxon>
        <taxon>Bacillati</taxon>
        <taxon>Actinomycetota</taxon>
        <taxon>Acidimicrobiia</taxon>
        <taxon>Acidimicrobiales</taxon>
        <taxon>environmental samples</taxon>
    </lineage>
</organism>
<evidence type="ECO:0000313" key="17">
    <source>
        <dbReference type="EMBL" id="CAA9231485.1"/>
    </source>
</evidence>
<evidence type="ECO:0000256" key="6">
    <source>
        <dbReference type="ARBA" id="ARBA00022801"/>
    </source>
</evidence>
<dbReference type="InterPro" id="IPR015886">
    <property type="entry name" value="H2TH_FPG"/>
</dbReference>
<dbReference type="InterPro" id="IPR000214">
    <property type="entry name" value="Znf_DNA_glyclase/AP_lyase"/>
</dbReference>
<evidence type="ECO:0000256" key="13">
    <source>
        <dbReference type="ARBA" id="ARBA00044632"/>
    </source>
</evidence>
<keyword evidence="10" id="KW-0456">Lyase</keyword>
<dbReference type="EC" id="4.2.99.18" evidence="2"/>
<dbReference type="PANTHER" id="PTHR42697">
    <property type="entry name" value="ENDONUCLEASE 8"/>
    <property type="match status" value="1"/>
</dbReference>